<protein>
    <submittedName>
        <fullName evidence="4">Uncharacterized protein</fullName>
    </submittedName>
</protein>
<sequence>MKAEKKNKVLGFVWSFLNPLLLLITYIILVSVIFQRGDEQFPVLLFIALLSWSWFASSLSRSITSITSKVGLIQSVRFPLAILPLSGIIIGFFDWLFGFAILVPMLFIFEASFTVNILWLPVLLLIQFIGMIGVCLIGAVLGTYLSDLGYIITFAIRICFFLSPIIWAVEVAVPERLTMLYMLGNPFAGLLESYKNVVVLGKP</sequence>
<dbReference type="AlphaFoldDB" id="X0V496"/>
<dbReference type="PANTHER" id="PTHR30413">
    <property type="entry name" value="INNER MEMBRANE TRANSPORT PERMEASE"/>
    <property type="match status" value="1"/>
</dbReference>
<accession>X0V496</accession>
<feature type="transmembrane region" description="Helical" evidence="3">
    <location>
        <begin position="119"/>
        <end position="141"/>
    </location>
</feature>
<feature type="transmembrane region" description="Helical" evidence="3">
    <location>
        <begin position="12"/>
        <end position="34"/>
    </location>
</feature>
<gene>
    <name evidence="4" type="ORF">S01H1_37563</name>
</gene>
<evidence type="ECO:0000256" key="1">
    <source>
        <dbReference type="ARBA" id="ARBA00004429"/>
    </source>
</evidence>
<proteinExistence type="predicted"/>
<reference evidence="4" key="1">
    <citation type="journal article" date="2014" name="Front. Microbiol.">
        <title>High frequency of phylogenetically diverse reductive dehalogenase-homologous genes in deep subseafloor sedimentary metagenomes.</title>
        <authorList>
            <person name="Kawai M."/>
            <person name="Futagami T."/>
            <person name="Toyoda A."/>
            <person name="Takaki Y."/>
            <person name="Nishi S."/>
            <person name="Hori S."/>
            <person name="Arai W."/>
            <person name="Tsubouchi T."/>
            <person name="Morono Y."/>
            <person name="Uchiyama I."/>
            <person name="Ito T."/>
            <person name="Fujiyama A."/>
            <person name="Inagaki F."/>
            <person name="Takami H."/>
        </authorList>
    </citation>
    <scope>NUCLEOTIDE SEQUENCE</scope>
    <source>
        <strain evidence="4">Expedition CK06-06</strain>
    </source>
</reference>
<organism evidence="4">
    <name type="scientific">marine sediment metagenome</name>
    <dbReference type="NCBI Taxonomy" id="412755"/>
    <lineage>
        <taxon>unclassified sequences</taxon>
        <taxon>metagenomes</taxon>
        <taxon>ecological metagenomes</taxon>
    </lineage>
</organism>
<keyword evidence="3" id="KW-0472">Membrane</keyword>
<keyword evidence="3" id="KW-0812">Transmembrane</keyword>
<feature type="transmembrane region" description="Helical" evidence="3">
    <location>
        <begin position="80"/>
        <end position="107"/>
    </location>
</feature>
<dbReference type="GO" id="GO:0005886">
    <property type="term" value="C:plasma membrane"/>
    <property type="evidence" value="ECO:0007669"/>
    <property type="project" value="UniProtKB-SubCell"/>
</dbReference>
<evidence type="ECO:0000313" key="4">
    <source>
        <dbReference type="EMBL" id="GAG12964.1"/>
    </source>
</evidence>
<evidence type="ECO:0000256" key="2">
    <source>
        <dbReference type="ARBA" id="ARBA00022448"/>
    </source>
</evidence>
<feature type="transmembrane region" description="Helical" evidence="3">
    <location>
        <begin position="148"/>
        <end position="169"/>
    </location>
</feature>
<keyword evidence="3" id="KW-1133">Transmembrane helix</keyword>
<keyword evidence="2" id="KW-0813">Transport</keyword>
<evidence type="ECO:0000256" key="3">
    <source>
        <dbReference type="SAM" id="Phobius"/>
    </source>
</evidence>
<comment type="caution">
    <text evidence="4">The sequence shown here is derived from an EMBL/GenBank/DDBJ whole genome shotgun (WGS) entry which is preliminary data.</text>
</comment>
<dbReference type="PANTHER" id="PTHR30413:SF8">
    <property type="entry name" value="TRANSPORT PERMEASE PROTEIN"/>
    <property type="match status" value="1"/>
</dbReference>
<dbReference type="GO" id="GO:0015920">
    <property type="term" value="P:lipopolysaccharide transport"/>
    <property type="evidence" value="ECO:0007669"/>
    <property type="project" value="TreeGrafter"/>
</dbReference>
<dbReference type="EMBL" id="BARS01023602">
    <property type="protein sequence ID" value="GAG12964.1"/>
    <property type="molecule type" value="Genomic_DNA"/>
</dbReference>
<name>X0V496_9ZZZZ</name>
<feature type="transmembrane region" description="Helical" evidence="3">
    <location>
        <begin position="40"/>
        <end position="59"/>
    </location>
</feature>
<comment type="subcellular location">
    <subcellularLocation>
        <location evidence="1">Cell inner membrane</location>
        <topology evidence="1">Multi-pass membrane protein</topology>
    </subcellularLocation>
</comment>
<feature type="non-terminal residue" evidence="4">
    <location>
        <position position="203"/>
    </location>
</feature>